<dbReference type="AlphaFoldDB" id="U3AG60"/>
<keyword evidence="2" id="KW-1185">Reference proteome</keyword>
<dbReference type="Proteomes" id="UP000016562">
    <property type="component" value="Unassembled WGS sequence"/>
</dbReference>
<sequence>MPSTSAKKAKLKKITTIALTKPLLQINRLSSLCLKWYESITLMATYTEIAHKNKRLESYKSTCLSGSNKRLKLNKAIIANTIELKAYRFFNNPINENHAYK</sequence>
<comment type="caution">
    <text evidence="1">The sequence shown here is derived from an EMBL/GenBank/DDBJ whole genome shotgun (WGS) entry which is preliminary data.</text>
</comment>
<evidence type="ECO:0000313" key="2">
    <source>
        <dbReference type="Proteomes" id="UP000016562"/>
    </source>
</evidence>
<proteinExistence type="predicted"/>
<protein>
    <submittedName>
        <fullName evidence="1">Uncharacterized protein</fullName>
    </submittedName>
</protein>
<reference evidence="1 2" key="1">
    <citation type="submission" date="2013-09" db="EMBL/GenBank/DDBJ databases">
        <title>Whole genome shotgun sequence of Vibrio ezurae NBRC 102218.</title>
        <authorList>
            <person name="Yoshida I."/>
            <person name="Hosoyama A."/>
            <person name="Numata M."/>
            <person name="Hashimoto M."/>
            <person name="Hosoyama Y."/>
            <person name="Tsuchikane K."/>
            <person name="Noguchi M."/>
            <person name="Hirakata S."/>
            <person name="Ichikawa N."/>
            <person name="Ohji S."/>
            <person name="Yamazoe A."/>
            <person name="Fujita N."/>
        </authorList>
    </citation>
    <scope>NUCLEOTIDE SEQUENCE [LARGE SCALE GENOMIC DNA]</scope>
    <source>
        <strain evidence="1 2">NBRC 102218</strain>
    </source>
</reference>
<evidence type="ECO:0000313" key="1">
    <source>
        <dbReference type="EMBL" id="GAD78896.1"/>
    </source>
</evidence>
<organism evidence="1 2">
    <name type="scientific">Vibrio ezurae NBRC 102218</name>
    <dbReference type="NCBI Taxonomy" id="1219080"/>
    <lineage>
        <taxon>Bacteria</taxon>
        <taxon>Pseudomonadati</taxon>
        <taxon>Pseudomonadota</taxon>
        <taxon>Gammaproteobacteria</taxon>
        <taxon>Vibrionales</taxon>
        <taxon>Vibrionaceae</taxon>
        <taxon>Vibrio</taxon>
    </lineage>
</organism>
<name>U3AG60_9VIBR</name>
<accession>U3AG60</accession>
<dbReference type="EMBL" id="BATM01000007">
    <property type="protein sequence ID" value="GAD78896.1"/>
    <property type="molecule type" value="Genomic_DNA"/>
</dbReference>
<gene>
    <name evidence="1" type="ORF">VEZ01S_07_00730</name>
</gene>